<sequence>MMSIGAMTKKLQIGQRQASRICQMAATDQLAFLAEGLPIIHASAMGFWSASTELRDRPREAEVLAGFAKEEAAKALILLDIARCPEKQVAGKLNKLLNRFYGHLDRLIYAQLTEWWFTDVAELRKAVEPLRKAHYLEGHMGEYIVPNDTLYRRESKLYADVEAYEDGTPIWNAPVVHPSGFPAHMPAVVQVVDAMAACGIFSLAGLKATSEVWGQLEFQKMETLRDAECLTKELLDRLIAEGLPNASATQDHVNALYRHWPLPMYNVELDPIPVSLEELKAEQDRLYWAEVGAP</sequence>
<dbReference type="AlphaFoldDB" id="A0A1H8X018"/>
<dbReference type="EMBL" id="FODT01000015">
    <property type="protein sequence ID" value="SEP33017.1"/>
    <property type="molecule type" value="Genomic_DNA"/>
</dbReference>
<reference evidence="2" key="1">
    <citation type="submission" date="2016-10" db="EMBL/GenBank/DDBJ databases">
        <authorList>
            <person name="Varghese N."/>
            <person name="Submissions S."/>
        </authorList>
    </citation>
    <scope>NUCLEOTIDE SEQUENCE [LARGE SCALE GENOMIC DNA]</scope>
    <source>
        <strain evidence="2">DSM 123</strain>
    </source>
</reference>
<proteinExistence type="predicted"/>
<evidence type="ECO:0000313" key="1">
    <source>
        <dbReference type="EMBL" id="SEP33017.1"/>
    </source>
</evidence>
<protein>
    <submittedName>
        <fullName evidence="1">Uncharacterized protein</fullName>
    </submittedName>
</protein>
<dbReference type="Proteomes" id="UP000199615">
    <property type="component" value="Unassembled WGS sequence"/>
</dbReference>
<organism evidence="1 2">
    <name type="scientific">Rhodopseudomonas pseudopalustris</name>
    <dbReference type="NCBI Taxonomy" id="1513892"/>
    <lineage>
        <taxon>Bacteria</taxon>
        <taxon>Pseudomonadati</taxon>
        <taxon>Pseudomonadota</taxon>
        <taxon>Alphaproteobacteria</taxon>
        <taxon>Hyphomicrobiales</taxon>
        <taxon>Nitrobacteraceae</taxon>
        <taxon>Rhodopseudomonas</taxon>
    </lineage>
</organism>
<accession>A0A1H8X018</accession>
<name>A0A1H8X018_9BRAD</name>
<keyword evidence="2" id="KW-1185">Reference proteome</keyword>
<evidence type="ECO:0000313" key="2">
    <source>
        <dbReference type="Proteomes" id="UP000199615"/>
    </source>
</evidence>
<gene>
    <name evidence="1" type="ORF">SAMN05444123_1154</name>
</gene>